<gene>
    <name evidence="1" type="primary">TFB1</name>
    <name evidence="1" type="ORF">IWQ57_004161</name>
</gene>
<dbReference type="EMBL" id="JANBUJ010001558">
    <property type="protein sequence ID" value="KAJ2766939.1"/>
    <property type="molecule type" value="Genomic_DNA"/>
</dbReference>
<name>A0ACC1JTU3_9FUNG</name>
<reference evidence="1" key="1">
    <citation type="submission" date="2022-07" db="EMBL/GenBank/DDBJ databases">
        <title>Phylogenomic reconstructions and comparative analyses of Kickxellomycotina fungi.</title>
        <authorList>
            <person name="Reynolds N.K."/>
            <person name="Stajich J.E."/>
            <person name="Barry K."/>
            <person name="Grigoriev I.V."/>
            <person name="Crous P."/>
            <person name="Smith M.E."/>
        </authorList>
    </citation>
    <scope>NUCLEOTIDE SEQUENCE</scope>
    <source>
        <strain evidence="1">CBS 109366</strain>
    </source>
</reference>
<evidence type="ECO:0000313" key="1">
    <source>
        <dbReference type="EMBL" id="KAJ2766939.1"/>
    </source>
</evidence>
<organism evidence="1 2">
    <name type="scientific">Coemansia nantahalensis</name>
    <dbReference type="NCBI Taxonomy" id="2789366"/>
    <lineage>
        <taxon>Eukaryota</taxon>
        <taxon>Fungi</taxon>
        <taxon>Fungi incertae sedis</taxon>
        <taxon>Zoopagomycota</taxon>
        <taxon>Kickxellomycotina</taxon>
        <taxon>Kickxellomycetes</taxon>
        <taxon>Kickxellales</taxon>
        <taxon>Kickxellaceae</taxon>
        <taxon>Coemansia</taxon>
    </lineage>
</organism>
<comment type="caution">
    <text evidence="1">The sequence shown here is derived from an EMBL/GenBank/DDBJ whole genome shotgun (WGS) entry which is preliminary data.</text>
</comment>
<evidence type="ECO:0000313" key="2">
    <source>
        <dbReference type="Proteomes" id="UP001140234"/>
    </source>
</evidence>
<dbReference type="Proteomes" id="UP001140234">
    <property type="component" value="Unassembled WGS sequence"/>
</dbReference>
<feature type="non-terminal residue" evidence="1">
    <location>
        <position position="1"/>
    </location>
</feature>
<accession>A0ACC1JTU3</accession>
<protein>
    <submittedName>
        <fullName evidence="1">RNA polymerase II transcription factor B subunit 1</fullName>
    </submittedName>
</protein>
<sequence>STLAAAPFTMLLLPGEAIKHSSETTYNDGSGTLHFTNKRLAWCRAGEEAAAVEVLLENFRDQQVSKRGKKVMLKVEAAPPAAPGSAAPPRPLSYIFHWKQEDEAVAIAERWKFVSELSPLSSKGAAEATAAGTGAAAAPAAVSAEYSKVRIGAVPASVEEVKLRQEVLSKNGDLAKVHKSLVISGLISEDEFWSTRKHILETSAIQSQLRKGETSAWLELTRMSQETGNFKSTITPNIARRIFREYPQVKRAYIDNVPHKVGEKTFWKRFVASQFFNRGRTADAYKGRDSIFDKCSLEEDAALSDSREANYAFLARLLDLTRTEEDSIETGNAPDFTMRPSIADNKLPLIRRFNNRSLLVLQPVLASKRRRAATHGAAPVDRALADATVLEDLELAPSEKRVRLNIHDRTRYFVSLAKDESAADARAADPEAARAALRVSFDIARPLDGCGDTYKTMTTMSSAAHRRTLQTRPNRIQELHIPDDISAAIGECHGAGTEMLRHLWALLRLPQSPDRRQKAESIVAAFEGVNKHIRETIARAGAAESKNAKLGAMVEKMLLPIAESLRVGRRAFEAYAAPRTASVV</sequence>
<proteinExistence type="predicted"/>
<keyword evidence="2" id="KW-1185">Reference proteome</keyword>